<organism evidence="1 2">
    <name type="scientific">Mycobacteroides abscessus</name>
    <dbReference type="NCBI Taxonomy" id="36809"/>
    <lineage>
        <taxon>Bacteria</taxon>
        <taxon>Bacillati</taxon>
        <taxon>Actinomycetota</taxon>
        <taxon>Actinomycetes</taxon>
        <taxon>Mycobacteriales</taxon>
        <taxon>Mycobacteriaceae</taxon>
        <taxon>Mycobacteroides</taxon>
    </lineage>
</organism>
<reference evidence="1 2" key="1">
    <citation type="submission" date="2015-03" db="EMBL/GenBank/DDBJ databases">
        <authorList>
            <consortium name="Pathogen Informatics"/>
            <person name="Murphy D."/>
        </authorList>
    </citation>
    <scope>NUCLEOTIDE SEQUENCE [LARGE SCALE GENOMIC DNA]</scope>
    <source>
        <strain evidence="1 2">PAP036</strain>
    </source>
</reference>
<proteinExistence type="predicted"/>
<accession>A0AB33SZI7</accession>
<sequence length="316" mass="34042">MNDEVEQSVAAYRQVARGIAREQGQSTATIIFAGISAEYLRRQEVGATVMDTHAETLLEVVCGDVLATSAVQEIGGLATIRVTNWVASNWNLVQDHADRLLALQGMLGGSVDTPQPERCYVVAAMECVATASDSTTADLAYGGAVAVARTRLGDRWYCLSAEDRDDVLAEVICGDPAWAAAAEELSEGRRGSVRGRVCRQWDEIARQVTEMEVIDTAERLVTVDSVAAGARYAMEEWLRRLPGLDPKAVAYGAAAAEGLARWRHRGGAKGDEELIMRGWAATDPTVTGALETMPAPVRETMVHIVRAMLPELASLN</sequence>
<gene>
    <name evidence="1" type="ORF">ERS075527_00611</name>
</gene>
<evidence type="ECO:0008006" key="3">
    <source>
        <dbReference type="Google" id="ProtNLM"/>
    </source>
</evidence>
<dbReference type="RefSeq" id="WP_052537981.1">
    <property type="nucleotide sequence ID" value="NZ_CSUW01000001.1"/>
</dbReference>
<dbReference type="Proteomes" id="UP000038487">
    <property type="component" value="Unassembled WGS sequence"/>
</dbReference>
<name>A0AB33SZI7_9MYCO</name>
<dbReference type="EMBL" id="CSUW01000001">
    <property type="protein sequence ID" value="CPT03767.1"/>
    <property type="molecule type" value="Genomic_DNA"/>
</dbReference>
<protein>
    <recommendedName>
        <fullName evidence="3">DUF222 domain-containing protein</fullName>
    </recommendedName>
</protein>
<comment type="caution">
    <text evidence="1">The sequence shown here is derived from an EMBL/GenBank/DDBJ whole genome shotgun (WGS) entry which is preliminary data.</text>
</comment>
<evidence type="ECO:0000313" key="2">
    <source>
        <dbReference type="Proteomes" id="UP000038487"/>
    </source>
</evidence>
<dbReference type="AlphaFoldDB" id="A0AB33SZI7"/>
<evidence type="ECO:0000313" key="1">
    <source>
        <dbReference type="EMBL" id="CPT03767.1"/>
    </source>
</evidence>